<feature type="binding site" evidence="8">
    <location>
        <position position="162"/>
    </location>
    <ligand>
        <name>substrate</name>
    </ligand>
</feature>
<dbReference type="Gene3D" id="2.40.10.120">
    <property type="match status" value="1"/>
</dbReference>
<evidence type="ECO:0000256" key="4">
    <source>
        <dbReference type="ARBA" id="ARBA00022737"/>
    </source>
</evidence>
<dbReference type="PRINTS" id="PR00834">
    <property type="entry name" value="PROTEASES2C"/>
</dbReference>
<dbReference type="PROSITE" id="PS50106">
    <property type="entry name" value="PDZ"/>
    <property type="match status" value="1"/>
</dbReference>
<reference evidence="10" key="1">
    <citation type="submission" date="2020-09" db="EMBL/GenBank/DDBJ databases">
        <title>Novel species of Mucilaginibacter isolated from a glacier on the Tibetan Plateau.</title>
        <authorList>
            <person name="Liu Q."/>
            <person name="Xin Y.-H."/>
        </authorList>
    </citation>
    <scope>NUCLEOTIDE SEQUENCE</scope>
    <source>
        <strain evidence="10">ZB1P21</strain>
    </source>
</reference>
<dbReference type="InterPro" id="IPR001478">
    <property type="entry name" value="PDZ"/>
</dbReference>
<dbReference type="SUPFAM" id="SSF50156">
    <property type="entry name" value="PDZ domain-like"/>
    <property type="match status" value="2"/>
</dbReference>
<accession>A0A926NRY0</accession>
<dbReference type="SMART" id="SM00228">
    <property type="entry name" value="PDZ"/>
    <property type="match status" value="2"/>
</dbReference>
<proteinExistence type="inferred from homology"/>
<evidence type="ECO:0000256" key="2">
    <source>
        <dbReference type="ARBA" id="ARBA00022670"/>
    </source>
</evidence>
<dbReference type="Pfam" id="PF12812">
    <property type="entry name" value="PDZ_1"/>
    <property type="match status" value="1"/>
</dbReference>
<feature type="active site" description="Charge relay system" evidence="7">
    <location>
        <position position="132"/>
    </location>
</feature>
<dbReference type="InterPro" id="IPR025926">
    <property type="entry name" value="PDZ-like_dom"/>
</dbReference>
<dbReference type="InterPro" id="IPR036034">
    <property type="entry name" value="PDZ_sf"/>
</dbReference>
<feature type="active site" description="Charge relay system" evidence="7">
    <location>
        <position position="162"/>
    </location>
</feature>
<dbReference type="InterPro" id="IPR001940">
    <property type="entry name" value="Peptidase_S1C"/>
</dbReference>
<keyword evidence="2" id="KW-0645">Protease</keyword>
<dbReference type="Pfam" id="PF13180">
    <property type="entry name" value="PDZ_2"/>
    <property type="match status" value="1"/>
</dbReference>
<dbReference type="Pfam" id="PF13365">
    <property type="entry name" value="Trypsin_2"/>
    <property type="match status" value="1"/>
</dbReference>
<dbReference type="RefSeq" id="WP_191163360.1">
    <property type="nucleotide sequence ID" value="NZ_JACWMX010000004.1"/>
</dbReference>
<dbReference type="InterPro" id="IPR009003">
    <property type="entry name" value="Peptidase_S1_PA"/>
</dbReference>
<dbReference type="NCBIfam" id="TIGR02037">
    <property type="entry name" value="degP_htrA_DO"/>
    <property type="match status" value="1"/>
</dbReference>
<comment type="similarity">
    <text evidence="1">Belongs to the peptidase S1C family.</text>
</comment>
<dbReference type="AlphaFoldDB" id="A0A926NRY0"/>
<keyword evidence="3" id="KW-0732">Signal</keyword>
<keyword evidence="11" id="KW-1185">Reference proteome</keyword>
<dbReference type="GO" id="GO:0004252">
    <property type="term" value="F:serine-type endopeptidase activity"/>
    <property type="evidence" value="ECO:0007669"/>
    <property type="project" value="InterPro"/>
</dbReference>
<comment type="caution">
    <text evidence="10">The sequence shown here is derived from an EMBL/GenBank/DDBJ whole genome shotgun (WGS) entry which is preliminary data.</text>
</comment>
<evidence type="ECO:0000256" key="7">
    <source>
        <dbReference type="PIRSR" id="PIRSR611782-1"/>
    </source>
</evidence>
<evidence type="ECO:0000256" key="6">
    <source>
        <dbReference type="ARBA" id="ARBA00022825"/>
    </source>
</evidence>
<evidence type="ECO:0000256" key="3">
    <source>
        <dbReference type="ARBA" id="ARBA00022729"/>
    </source>
</evidence>
<sequence length="512" mass="54310">MKKIGLTLLTAFVGGAMALGVYKVIENKYSDNMSLEDKQKVYFASNRTVNPSTVVSSAGSVDFTQAAAEVTPAVVYIRTTYAAKSSGGGSQDQFEQMFGQMFGQRMRPQGPQMASGSGVIISPDGYIVTNNHVVAKAEKITIVTNDHRSFEAKVIGTDPNTDLALIKINATNLPIVKLGNSDAVRVGEWVLAVGNPFKLNSTVTAGIVSAKGRQIDIIGKDDDDENPYPVNQREPTLKKGIESFIQTDAAINPGNSGGALVNTNGELIGINAAIASHTGSYEGYGFAIPVNLAKKVLNDIKKFGVVKRGYVGISFADLSNSDMAQDIKTDKTNGLYVSSVLAGGGAEQAGIKPGDIITKVEGNVVYESSDLQERVGRLQPGDKIALTVLRDGSEKNFSVTLKADAPVAKTAAVSKSASELFNKMGASFQPLSQAQKAKFKVNSGVVVTQVRPGGMFDDTEIPVGSIITSINKQPINSVADMDKVITSLRNGRLIITGYYPDGGSFNNMFEVQ</sequence>
<evidence type="ECO:0000313" key="10">
    <source>
        <dbReference type="EMBL" id="MBD1393620.1"/>
    </source>
</evidence>
<keyword evidence="4" id="KW-0677">Repeat</keyword>
<dbReference type="Proteomes" id="UP000619078">
    <property type="component" value="Unassembled WGS sequence"/>
</dbReference>
<dbReference type="EMBL" id="JACWMX010000004">
    <property type="protein sequence ID" value="MBD1393620.1"/>
    <property type="molecule type" value="Genomic_DNA"/>
</dbReference>
<evidence type="ECO:0000259" key="9">
    <source>
        <dbReference type="PROSITE" id="PS50106"/>
    </source>
</evidence>
<organism evidence="10 11">
    <name type="scientific">Mucilaginibacter glaciei</name>
    <dbReference type="NCBI Taxonomy" id="2772109"/>
    <lineage>
        <taxon>Bacteria</taxon>
        <taxon>Pseudomonadati</taxon>
        <taxon>Bacteroidota</taxon>
        <taxon>Sphingobacteriia</taxon>
        <taxon>Sphingobacteriales</taxon>
        <taxon>Sphingobacteriaceae</taxon>
        <taxon>Mucilaginibacter</taxon>
    </lineage>
</organism>
<feature type="domain" description="PDZ" evidence="9">
    <location>
        <begin position="307"/>
        <end position="392"/>
    </location>
</feature>
<feature type="binding site" evidence="8">
    <location>
        <begin position="254"/>
        <end position="256"/>
    </location>
    <ligand>
        <name>substrate</name>
    </ligand>
</feature>
<gene>
    <name evidence="10" type="ORF">IDJ76_10980</name>
</gene>
<feature type="binding site" evidence="8">
    <location>
        <position position="132"/>
    </location>
    <ligand>
        <name>substrate</name>
    </ligand>
</feature>
<feature type="active site" description="Charge relay system" evidence="7">
    <location>
        <position position="256"/>
    </location>
</feature>
<dbReference type="SUPFAM" id="SSF50494">
    <property type="entry name" value="Trypsin-like serine proteases"/>
    <property type="match status" value="1"/>
</dbReference>
<dbReference type="PANTHER" id="PTHR22939">
    <property type="entry name" value="SERINE PROTEASE FAMILY S1C HTRA-RELATED"/>
    <property type="match status" value="1"/>
</dbReference>
<protein>
    <submittedName>
        <fullName evidence="10">Do family serine endopeptidase</fullName>
    </submittedName>
</protein>
<dbReference type="GO" id="GO:0006508">
    <property type="term" value="P:proteolysis"/>
    <property type="evidence" value="ECO:0007669"/>
    <property type="project" value="UniProtKB-KW"/>
</dbReference>
<dbReference type="PANTHER" id="PTHR22939:SF129">
    <property type="entry name" value="SERINE PROTEASE HTRA2, MITOCHONDRIAL"/>
    <property type="match status" value="1"/>
</dbReference>
<dbReference type="Gene3D" id="2.30.42.10">
    <property type="match status" value="2"/>
</dbReference>
<evidence type="ECO:0000256" key="5">
    <source>
        <dbReference type="ARBA" id="ARBA00022801"/>
    </source>
</evidence>
<name>A0A926NRY0_9SPHI</name>
<keyword evidence="5" id="KW-0378">Hydrolase</keyword>
<evidence type="ECO:0000256" key="8">
    <source>
        <dbReference type="PIRSR" id="PIRSR611782-2"/>
    </source>
</evidence>
<dbReference type="InterPro" id="IPR011782">
    <property type="entry name" value="Pept_S1C_Do"/>
</dbReference>
<evidence type="ECO:0000256" key="1">
    <source>
        <dbReference type="ARBA" id="ARBA00010541"/>
    </source>
</evidence>
<evidence type="ECO:0000313" key="11">
    <source>
        <dbReference type="Proteomes" id="UP000619078"/>
    </source>
</evidence>
<keyword evidence="6" id="KW-0720">Serine protease</keyword>